<name>A0A0A0ENM7_9GAMM</name>
<dbReference type="OrthoDB" id="9805663at2"/>
<feature type="domain" description="Enoyl reductase (ER)" evidence="2">
    <location>
        <begin position="22"/>
        <end position="339"/>
    </location>
</feature>
<dbReference type="GO" id="GO:0016628">
    <property type="term" value="F:oxidoreductase activity, acting on the CH-CH group of donors, NAD or NADP as acceptor"/>
    <property type="evidence" value="ECO:0007669"/>
    <property type="project" value="InterPro"/>
</dbReference>
<dbReference type="CDD" id="cd05288">
    <property type="entry name" value="PGDH"/>
    <property type="match status" value="1"/>
</dbReference>
<evidence type="ECO:0000313" key="3">
    <source>
        <dbReference type="EMBL" id="KGM51830.1"/>
    </source>
</evidence>
<dbReference type="InterPro" id="IPR045010">
    <property type="entry name" value="MDR_fam"/>
</dbReference>
<dbReference type="SUPFAM" id="SSF51735">
    <property type="entry name" value="NAD(P)-binding Rossmann-fold domains"/>
    <property type="match status" value="1"/>
</dbReference>
<dbReference type="PANTHER" id="PTHR43205">
    <property type="entry name" value="PROSTAGLANDIN REDUCTASE"/>
    <property type="match status" value="1"/>
</dbReference>
<evidence type="ECO:0000313" key="4">
    <source>
        <dbReference type="Proteomes" id="UP000030017"/>
    </source>
</evidence>
<dbReference type="AlphaFoldDB" id="A0A0A0ENM7"/>
<dbReference type="STRING" id="1122185.N792_09300"/>
<reference evidence="3 4" key="1">
    <citation type="submission" date="2013-08" db="EMBL/GenBank/DDBJ databases">
        <title>Genome sequencing of Lysobacter.</title>
        <authorList>
            <person name="Zhang S."/>
            <person name="Wang G."/>
        </authorList>
    </citation>
    <scope>NUCLEOTIDE SEQUENCE [LARGE SCALE GENOMIC DNA]</scope>
    <source>
        <strain evidence="3 4">Ko07</strain>
    </source>
</reference>
<accession>A0A0A0ENM7</accession>
<dbReference type="Pfam" id="PF16884">
    <property type="entry name" value="ADH_N_2"/>
    <property type="match status" value="1"/>
</dbReference>
<dbReference type="PANTHER" id="PTHR43205:SF7">
    <property type="entry name" value="PROSTAGLANDIN REDUCTASE 1"/>
    <property type="match status" value="1"/>
</dbReference>
<keyword evidence="1" id="KW-0560">Oxidoreductase</keyword>
<dbReference type="RefSeq" id="WP_036193893.1">
    <property type="nucleotide sequence ID" value="NZ_AVPS01000005.1"/>
</dbReference>
<dbReference type="Gene3D" id="3.40.50.720">
    <property type="entry name" value="NAD(P)-binding Rossmann-like Domain"/>
    <property type="match status" value="1"/>
</dbReference>
<comment type="caution">
    <text evidence="3">The sequence shown here is derived from an EMBL/GenBank/DDBJ whole genome shotgun (WGS) entry which is preliminary data.</text>
</comment>
<dbReference type="InterPro" id="IPR013149">
    <property type="entry name" value="ADH-like_C"/>
</dbReference>
<dbReference type="InterPro" id="IPR041694">
    <property type="entry name" value="ADH_N_2"/>
</dbReference>
<dbReference type="SUPFAM" id="SSF50129">
    <property type="entry name" value="GroES-like"/>
    <property type="match status" value="1"/>
</dbReference>
<dbReference type="Gene3D" id="3.90.180.10">
    <property type="entry name" value="Medium-chain alcohol dehydrogenases, catalytic domain"/>
    <property type="match status" value="1"/>
</dbReference>
<sequence length="344" mass="36877">MSQSRTVNRQITLASRPVGAPTADNFRTLETPVPTPADGQLLLRNVYLSLDPYMRGRMSDAPSYTAPVGIGEVMGAGTVARVEVSRRPDFRVGDLVLAHGGWQDYALSDGSGLQRLDADMAQPSLALGVLGMPGFTAYMGLLDIGQPKAGETVVVAAASGAVGSVVGQIGKLKGCRVVGIAGGPEKCRYVVDELGFDACIDHRAPDFAQQLEAACADGIDVYYENVGGAVFDAVLPLLNAKARIPVCGLIAHYNDTRLPPGPDRLGLLTRTLLTRRIKMQGFIIFDDYGDRFGEFLTQMSDWVTQGKIKFREDIVDGLENAPQAFIGLLEGHNFGKLVVRLVPE</sequence>
<keyword evidence="4" id="KW-1185">Reference proteome</keyword>
<dbReference type="InterPro" id="IPR036291">
    <property type="entry name" value="NAD(P)-bd_dom_sf"/>
</dbReference>
<evidence type="ECO:0000256" key="1">
    <source>
        <dbReference type="ARBA" id="ARBA00023002"/>
    </source>
</evidence>
<protein>
    <submittedName>
        <fullName evidence="3">NADP-dependent oxidoreductase</fullName>
    </submittedName>
</protein>
<organism evidence="3 4">
    <name type="scientific">Lysobacter concretionis Ko07 = DSM 16239</name>
    <dbReference type="NCBI Taxonomy" id="1122185"/>
    <lineage>
        <taxon>Bacteria</taxon>
        <taxon>Pseudomonadati</taxon>
        <taxon>Pseudomonadota</taxon>
        <taxon>Gammaproteobacteria</taxon>
        <taxon>Lysobacterales</taxon>
        <taxon>Lysobacteraceae</taxon>
        <taxon>Novilysobacter</taxon>
    </lineage>
</organism>
<dbReference type="Pfam" id="PF00107">
    <property type="entry name" value="ADH_zinc_N"/>
    <property type="match status" value="1"/>
</dbReference>
<dbReference type="InterPro" id="IPR011032">
    <property type="entry name" value="GroES-like_sf"/>
</dbReference>
<dbReference type="eggNOG" id="COG2130">
    <property type="taxonomic scope" value="Bacteria"/>
</dbReference>
<evidence type="ECO:0000259" key="2">
    <source>
        <dbReference type="SMART" id="SM00829"/>
    </source>
</evidence>
<dbReference type="EMBL" id="AVPS01000005">
    <property type="protein sequence ID" value="KGM51830.1"/>
    <property type="molecule type" value="Genomic_DNA"/>
</dbReference>
<dbReference type="InterPro" id="IPR020843">
    <property type="entry name" value="ER"/>
</dbReference>
<proteinExistence type="predicted"/>
<dbReference type="Proteomes" id="UP000030017">
    <property type="component" value="Unassembled WGS sequence"/>
</dbReference>
<dbReference type="FunFam" id="3.40.50.720:FF:000121">
    <property type="entry name" value="Prostaglandin reductase 2"/>
    <property type="match status" value="1"/>
</dbReference>
<dbReference type="SMART" id="SM00829">
    <property type="entry name" value="PKS_ER"/>
    <property type="match status" value="1"/>
</dbReference>
<gene>
    <name evidence="3" type="ORF">N792_09300</name>
</gene>